<comment type="caution">
    <text evidence="3">The sequence shown here is derived from an EMBL/GenBank/DDBJ whole genome shotgun (WGS) entry which is preliminary data.</text>
</comment>
<organism evidence="3 4">
    <name type="scientific">candidate division TA06 bacterium</name>
    <dbReference type="NCBI Taxonomy" id="2250710"/>
    <lineage>
        <taxon>Bacteria</taxon>
        <taxon>Bacteria division TA06</taxon>
    </lineage>
</organism>
<name>A0A523XIP6_UNCT6</name>
<evidence type="ECO:0000256" key="1">
    <source>
        <dbReference type="SAM" id="MobiDB-lite"/>
    </source>
</evidence>
<evidence type="ECO:0000259" key="2">
    <source>
        <dbReference type="Pfam" id="PF04963"/>
    </source>
</evidence>
<dbReference type="GO" id="GO:0001216">
    <property type="term" value="F:DNA-binding transcription activator activity"/>
    <property type="evidence" value="ECO:0007669"/>
    <property type="project" value="InterPro"/>
</dbReference>
<sequence length="216" mass="24802">MEPELRLDLRLQLSPQLIELLKLLQLPRLELEQLIRLELQQNPLLEEVEEDLEEDQPEEETAEDSEPEDEFEWAEFLQDGLDSAYKPDRRRTEDFTQQIPEVPASLRDHLITQVHLKAESNEQMLIGEYIVDSLDDDGYLRSVNVEEIATALNVEVEKVEDALALLQSLDPPGVGARELKECLLIQLRNSGKDGGLEVKIVEGHLNDLKNKRYQAI</sequence>
<evidence type="ECO:0000313" key="3">
    <source>
        <dbReference type="EMBL" id="TET79148.1"/>
    </source>
</evidence>
<dbReference type="InterPro" id="IPR000394">
    <property type="entry name" value="RNA_pol_sigma_54"/>
</dbReference>
<dbReference type="GO" id="GO:0016987">
    <property type="term" value="F:sigma factor activity"/>
    <property type="evidence" value="ECO:0007669"/>
    <property type="project" value="InterPro"/>
</dbReference>
<dbReference type="AlphaFoldDB" id="A0A523XIP6"/>
<dbReference type="InterPro" id="IPR007046">
    <property type="entry name" value="RNA_pol_sigma_54_core-bd"/>
</dbReference>
<accession>A0A523XIP6</accession>
<dbReference type="GO" id="GO:0006352">
    <property type="term" value="P:DNA-templated transcription initiation"/>
    <property type="evidence" value="ECO:0007669"/>
    <property type="project" value="InterPro"/>
</dbReference>
<dbReference type="GO" id="GO:0003677">
    <property type="term" value="F:DNA binding"/>
    <property type="evidence" value="ECO:0007669"/>
    <property type="project" value="InterPro"/>
</dbReference>
<protein>
    <recommendedName>
        <fullName evidence="2">RNA polymerase sigma factor 54 core-binding domain-containing protein</fullName>
    </recommendedName>
</protein>
<dbReference type="Pfam" id="PF04963">
    <property type="entry name" value="Sigma54_CBD"/>
    <property type="match status" value="1"/>
</dbReference>
<dbReference type="InterPro" id="IPR038709">
    <property type="entry name" value="RpoN_core-bd_sf"/>
</dbReference>
<dbReference type="Gene3D" id="1.10.10.1330">
    <property type="entry name" value="RNA polymerase sigma-54 factor, core-binding domain"/>
    <property type="match status" value="1"/>
</dbReference>
<dbReference type="Pfam" id="PF00309">
    <property type="entry name" value="Sigma54_AID"/>
    <property type="match status" value="1"/>
</dbReference>
<dbReference type="Proteomes" id="UP000315534">
    <property type="component" value="Unassembled WGS sequence"/>
</dbReference>
<dbReference type="PANTHER" id="PTHR32248">
    <property type="entry name" value="RNA POLYMERASE SIGMA-54 FACTOR"/>
    <property type="match status" value="1"/>
</dbReference>
<feature type="region of interest" description="Disordered" evidence="1">
    <location>
        <begin position="49"/>
        <end position="70"/>
    </location>
</feature>
<dbReference type="PANTHER" id="PTHR32248:SF4">
    <property type="entry name" value="RNA POLYMERASE SIGMA-54 FACTOR"/>
    <property type="match status" value="1"/>
</dbReference>
<proteinExistence type="predicted"/>
<feature type="domain" description="RNA polymerase sigma factor 54 core-binding" evidence="2">
    <location>
        <begin position="98"/>
        <end position="216"/>
    </location>
</feature>
<dbReference type="EMBL" id="SOIP01000439">
    <property type="protein sequence ID" value="TET79148.1"/>
    <property type="molecule type" value="Genomic_DNA"/>
</dbReference>
<evidence type="ECO:0000313" key="4">
    <source>
        <dbReference type="Proteomes" id="UP000315534"/>
    </source>
</evidence>
<feature type="non-terminal residue" evidence="3">
    <location>
        <position position="216"/>
    </location>
</feature>
<gene>
    <name evidence="3" type="ORF">E3J38_07630</name>
</gene>
<reference evidence="3 4" key="1">
    <citation type="submission" date="2019-03" db="EMBL/GenBank/DDBJ databases">
        <title>Metabolic potential of uncultured bacteria and archaea associated with petroleum seepage in deep-sea sediments.</title>
        <authorList>
            <person name="Dong X."/>
            <person name="Hubert C."/>
        </authorList>
    </citation>
    <scope>NUCLEOTIDE SEQUENCE [LARGE SCALE GENOMIC DNA]</scope>
    <source>
        <strain evidence="3">E29_bin36</strain>
    </source>
</reference>